<dbReference type="EMBL" id="VNJK01000001">
    <property type="protein sequence ID" value="TVX92021.1"/>
    <property type="molecule type" value="Genomic_DNA"/>
</dbReference>
<dbReference type="Pfam" id="PF10676">
    <property type="entry name" value="gerPA"/>
    <property type="match status" value="1"/>
</dbReference>
<dbReference type="OrthoDB" id="2899658at2"/>
<evidence type="ECO:0000313" key="2">
    <source>
        <dbReference type="Proteomes" id="UP000318102"/>
    </source>
</evidence>
<keyword evidence="2" id="KW-1185">Reference proteome</keyword>
<comment type="caution">
    <text evidence="1">The sequence shown here is derived from an EMBL/GenBank/DDBJ whole genome shotgun (WGS) entry which is preliminary data.</text>
</comment>
<dbReference type="Proteomes" id="UP000318102">
    <property type="component" value="Unassembled WGS sequence"/>
</dbReference>
<proteinExistence type="predicted"/>
<name>A0A559IWQ7_9BACL</name>
<gene>
    <name evidence="1" type="ORF">FPZ44_02485</name>
</gene>
<accession>A0A559IWQ7</accession>
<dbReference type="InterPro" id="IPR019618">
    <property type="entry name" value="Spore_germination_GerPA"/>
</dbReference>
<dbReference type="AlphaFoldDB" id="A0A559IWQ7"/>
<protein>
    <submittedName>
        <fullName evidence="1">Spore gernimation protein</fullName>
    </submittedName>
</protein>
<evidence type="ECO:0000313" key="1">
    <source>
        <dbReference type="EMBL" id="TVX92021.1"/>
    </source>
</evidence>
<sequence length="73" mass="7629">MDMPNVFNIFNIRVNAISSNGSVNLGNTIIKGNTTETKSVGGNSVVGDCTSSVNNETNLVNNPDFTANPSVVI</sequence>
<reference evidence="1 2" key="1">
    <citation type="submission" date="2019-07" db="EMBL/GenBank/DDBJ databases">
        <authorList>
            <person name="Kim J."/>
        </authorList>
    </citation>
    <scope>NUCLEOTIDE SEQUENCE [LARGE SCALE GENOMIC DNA]</scope>
    <source>
        <strain evidence="1 2">N4</strain>
    </source>
</reference>
<organism evidence="1 2">
    <name type="scientific">Paenibacillus agilis</name>
    <dbReference type="NCBI Taxonomy" id="3020863"/>
    <lineage>
        <taxon>Bacteria</taxon>
        <taxon>Bacillati</taxon>
        <taxon>Bacillota</taxon>
        <taxon>Bacilli</taxon>
        <taxon>Bacillales</taxon>
        <taxon>Paenibacillaceae</taxon>
        <taxon>Paenibacillus</taxon>
    </lineage>
</organism>